<dbReference type="Pfam" id="PF16994">
    <property type="entry name" value="Glyco_trans_4_5"/>
    <property type="match status" value="1"/>
</dbReference>
<proteinExistence type="predicted"/>
<accession>A0A7I4ENV8</accession>
<reference evidence="2 3" key="1">
    <citation type="journal article" date="2008" name="Science">
        <title>The Physcomitrella genome reveals evolutionary insights into the conquest of land by plants.</title>
        <authorList>
            <person name="Rensing S."/>
            <person name="Lang D."/>
            <person name="Zimmer A."/>
            <person name="Terry A."/>
            <person name="Salamov A."/>
            <person name="Shapiro H."/>
            <person name="Nishiyama T."/>
            <person name="Perroud P.-F."/>
            <person name="Lindquist E."/>
            <person name="Kamisugi Y."/>
            <person name="Tanahashi T."/>
            <person name="Sakakibara K."/>
            <person name="Fujita T."/>
            <person name="Oishi K."/>
            <person name="Shin-I T."/>
            <person name="Kuroki Y."/>
            <person name="Toyoda A."/>
            <person name="Suzuki Y."/>
            <person name="Hashimoto A."/>
            <person name="Yamaguchi K."/>
            <person name="Sugano A."/>
            <person name="Kohara Y."/>
            <person name="Fujiyama A."/>
            <person name="Anterola A."/>
            <person name="Aoki S."/>
            <person name="Ashton N."/>
            <person name="Barbazuk W.B."/>
            <person name="Barker E."/>
            <person name="Bennetzen J."/>
            <person name="Bezanilla M."/>
            <person name="Blankenship R."/>
            <person name="Cho S.H."/>
            <person name="Dutcher S."/>
            <person name="Estelle M."/>
            <person name="Fawcett J.A."/>
            <person name="Gundlach H."/>
            <person name="Hanada K."/>
            <person name="Heyl A."/>
            <person name="Hicks K.A."/>
            <person name="Hugh J."/>
            <person name="Lohr M."/>
            <person name="Mayer K."/>
            <person name="Melkozernov A."/>
            <person name="Murata T."/>
            <person name="Nelson D."/>
            <person name="Pils B."/>
            <person name="Prigge M."/>
            <person name="Reiss B."/>
            <person name="Renner T."/>
            <person name="Rombauts S."/>
            <person name="Rushton P."/>
            <person name="Sanderfoot A."/>
            <person name="Schween G."/>
            <person name="Shiu S.-H."/>
            <person name="Stueber K."/>
            <person name="Theodoulou F.L."/>
            <person name="Tu H."/>
            <person name="Van de Peer Y."/>
            <person name="Verrier P.J."/>
            <person name="Waters E."/>
            <person name="Wood A."/>
            <person name="Yang L."/>
            <person name="Cove D."/>
            <person name="Cuming A."/>
            <person name="Hasebe M."/>
            <person name="Lucas S."/>
            <person name="Mishler D.B."/>
            <person name="Reski R."/>
            <person name="Grigoriev I."/>
            <person name="Quatrano R.S."/>
            <person name="Boore J.L."/>
        </authorList>
    </citation>
    <scope>NUCLEOTIDE SEQUENCE [LARGE SCALE GENOMIC DNA]</scope>
    <source>
        <strain evidence="2 3">cv. Gransden 2004</strain>
    </source>
</reference>
<dbReference type="EnsemblPlants" id="Pp3c9_7950V3.3">
    <property type="protein sequence ID" value="Pp3c9_7950V3.3"/>
    <property type="gene ID" value="Pp3c9_7950"/>
</dbReference>
<evidence type="ECO:0000313" key="2">
    <source>
        <dbReference type="EnsemblPlants" id="Pp3c9_7950V3.3"/>
    </source>
</evidence>
<feature type="transmembrane region" description="Helical" evidence="1">
    <location>
        <begin position="20"/>
        <end position="38"/>
    </location>
</feature>
<keyword evidence="3" id="KW-1185">Reference proteome</keyword>
<dbReference type="Gramene" id="Pp3c9_7950V3.3">
    <property type="protein sequence ID" value="Pp3c9_7950V3.3"/>
    <property type="gene ID" value="Pp3c9_7950"/>
</dbReference>
<dbReference type="PANTHER" id="PTHR47252">
    <property type="entry name" value="GLYCOSYLTRANSFERASE"/>
    <property type="match status" value="1"/>
</dbReference>
<keyword evidence="1" id="KW-0812">Transmembrane</keyword>
<keyword evidence="1" id="KW-1133">Transmembrane helix</keyword>
<dbReference type="Proteomes" id="UP000006727">
    <property type="component" value="Chromosome 9"/>
</dbReference>
<dbReference type="EMBL" id="ABEU02000009">
    <property type="status" value="NOT_ANNOTATED_CDS"/>
    <property type="molecule type" value="Genomic_DNA"/>
</dbReference>
<keyword evidence="1" id="KW-0472">Membrane</keyword>
<dbReference type="InterPro" id="IPR041693">
    <property type="entry name" value="Glyco_trans_4_5"/>
</dbReference>
<dbReference type="PANTHER" id="PTHR47252:SF4">
    <property type="entry name" value="GLYCOSYLTRANSFERASE"/>
    <property type="match status" value="1"/>
</dbReference>
<name>A0A7I4ENV8_PHYPA</name>
<reference evidence="2" key="3">
    <citation type="submission" date="2020-12" db="UniProtKB">
        <authorList>
            <consortium name="EnsemblPlants"/>
        </authorList>
    </citation>
    <scope>IDENTIFICATION</scope>
</reference>
<sequence>MEGVNVFLSNLWALQERRYAVVYVAVTKFVRTMLRLILLSTPRYFWAQQDCAVAYKLETPAVSKANRLSWFRYSWVSKILGSVPGPIFRVSAVQANTEVSSVMQSGDYHCQQPSMEKQETQKRPRRACSFRIILRCGIMLVCLILASYVLGVIFKLSGDHGNTFHDFVNQPNSTKVVSEYSSSLPKPPGLNFMEGKSVVVVSHELSLSGGPLLLMELGHILRRSGAFVYWVTGNKKENTSDPVVVFLEEKLLNHGLQVIPARGTRTVSALTTADLVILNTAVAGKWVSSAFKADIKKLLAKTLWWIHEMRGHYFAPEYVKFLPEVAGVITDSHATADYWRTRTRDRLRLALNVSSNKDWLVTEELINLSLYYLARTLYIYFLQAEV</sequence>
<evidence type="ECO:0000313" key="3">
    <source>
        <dbReference type="Proteomes" id="UP000006727"/>
    </source>
</evidence>
<protein>
    <submittedName>
        <fullName evidence="2">Uncharacterized protein</fullName>
    </submittedName>
</protein>
<organism evidence="2 3">
    <name type="scientific">Physcomitrium patens</name>
    <name type="common">Spreading-leaved earth moss</name>
    <name type="synonym">Physcomitrella patens</name>
    <dbReference type="NCBI Taxonomy" id="3218"/>
    <lineage>
        <taxon>Eukaryota</taxon>
        <taxon>Viridiplantae</taxon>
        <taxon>Streptophyta</taxon>
        <taxon>Embryophyta</taxon>
        <taxon>Bryophyta</taxon>
        <taxon>Bryophytina</taxon>
        <taxon>Bryopsida</taxon>
        <taxon>Funariidae</taxon>
        <taxon>Funariales</taxon>
        <taxon>Funariaceae</taxon>
        <taxon>Physcomitrium</taxon>
    </lineage>
</organism>
<dbReference type="AlphaFoldDB" id="A0A7I4ENV8"/>
<evidence type="ECO:0000256" key="1">
    <source>
        <dbReference type="SAM" id="Phobius"/>
    </source>
</evidence>
<feature type="transmembrane region" description="Helical" evidence="1">
    <location>
        <begin position="132"/>
        <end position="154"/>
    </location>
</feature>
<reference evidence="2 3" key="2">
    <citation type="journal article" date="2018" name="Plant J.">
        <title>The Physcomitrella patens chromosome-scale assembly reveals moss genome structure and evolution.</title>
        <authorList>
            <person name="Lang D."/>
            <person name="Ullrich K.K."/>
            <person name="Murat F."/>
            <person name="Fuchs J."/>
            <person name="Jenkins J."/>
            <person name="Haas F.B."/>
            <person name="Piednoel M."/>
            <person name="Gundlach H."/>
            <person name="Van Bel M."/>
            <person name="Meyberg R."/>
            <person name="Vives C."/>
            <person name="Morata J."/>
            <person name="Symeonidi A."/>
            <person name="Hiss M."/>
            <person name="Muchero W."/>
            <person name="Kamisugi Y."/>
            <person name="Saleh O."/>
            <person name="Blanc G."/>
            <person name="Decker E.L."/>
            <person name="van Gessel N."/>
            <person name="Grimwood J."/>
            <person name="Hayes R.D."/>
            <person name="Graham S.W."/>
            <person name="Gunter L.E."/>
            <person name="McDaniel S.F."/>
            <person name="Hoernstein S.N.W."/>
            <person name="Larsson A."/>
            <person name="Li F.W."/>
            <person name="Perroud P.F."/>
            <person name="Phillips J."/>
            <person name="Ranjan P."/>
            <person name="Rokshar D.S."/>
            <person name="Rothfels C.J."/>
            <person name="Schneider L."/>
            <person name="Shu S."/>
            <person name="Stevenson D.W."/>
            <person name="Thummler F."/>
            <person name="Tillich M."/>
            <person name="Villarreal Aguilar J.C."/>
            <person name="Widiez T."/>
            <person name="Wong G.K."/>
            <person name="Wymore A."/>
            <person name="Zhang Y."/>
            <person name="Zimmer A.D."/>
            <person name="Quatrano R.S."/>
            <person name="Mayer K.F.X."/>
            <person name="Goodstein D."/>
            <person name="Casacuberta J.M."/>
            <person name="Vandepoele K."/>
            <person name="Reski R."/>
            <person name="Cuming A.C."/>
            <person name="Tuskan G.A."/>
            <person name="Maumus F."/>
            <person name="Salse J."/>
            <person name="Schmutz J."/>
            <person name="Rensing S.A."/>
        </authorList>
    </citation>
    <scope>NUCLEOTIDE SEQUENCE [LARGE SCALE GENOMIC DNA]</scope>
    <source>
        <strain evidence="2 3">cv. Gransden 2004</strain>
    </source>
</reference>